<feature type="transmembrane region" description="Helical" evidence="1">
    <location>
        <begin position="43"/>
        <end position="66"/>
    </location>
</feature>
<keyword evidence="1" id="KW-0812">Transmembrane</keyword>
<reference evidence="2 3" key="1">
    <citation type="journal article" date="2007" name="Archaea">
        <title>The genome of Hyperthermus butylicus: a sulfur-reducing, peptide fermenting, neutrophilic Crenarchaeote growing up to 108 degrees C.</title>
        <authorList>
            <person name="Brugger K."/>
            <person name="Chen L."/>
            <person name="Stark M."/>
            <person name="Zibat A."/>
            <person name="Redder P."/>
            <person name="Ruepp A."/>
            <person name="Awayez M."/>
            <person name="She Q."/>
            <person name="Garrett R.A."/>
            <person name="Klenk H.P."/>
        </authorList>
    </citation>
    <scope>NUCLEOTIDE SEQUENCE [LARGE SCALE GENOMIC DNA]</scope>
    <source>
        <strain evidence="3">DSM 5456 / JCM 9403 / PLM1-5</strain>
    </source>
</reference>
<keyword evidence="3" id="KW-1185">Reference proteome</keyword>
<feature type="transmembrane region" description="Helical" evidence="1">
    <location>
        <begin position="12"/>
        <end position="36"/>
    </location>
</feature>
<dbReference type="HOGENOM" id="CLU_1222507_0_0_2"/>
<dbReference type="EnsemblBacteria" id="ABM80914">
    <property type="protein sequence ID" value="ABM80914"/>
    <property type="gene ID" value="Hbut_1071"/>
</dbReference>
<dbReference type="Proteomes" id="UP000002593">
    <property type="component" value="Chromosome"/>
</dbReference>
<dbReference type="AlphaFoldDB" id="A2BLQ3"/>
<evidence type="ECO:0000313" key="2">
    <source>
        <dbReference type="EMBL" id="ABM80914.1"/>
    </source>
</evidence>
<dbReference type="STRING" id="415426.Hbut_1071"/>
<dbReference type="EMBL" id="CP000493">
    <property type="protein sequence ID" value="ABM80914.1"/>
    <property type="molecule type" value="Genomic_DNA"/>
</dbReference>
<keyword evidence="1" id="KW-0472">Membrane</keyword>
<protein>
    <submittedName>
        <fullName evidence="2">Uncharacterized protein</fullName>
    </submittedName>
</protein>
<evidence type="ECO:0000313" key="3">
    <source>
        <dbReference type="Proteomes" id="UP000002593"/>
    </source>
</evidence>
<keyword evidence="1" id="KW-1133">Transmembrane helix</keyword>
<dbReference type="KEGG" id="hbu:Hbut_1071"/>
<proteinExistence type="predicted"/>
<organism evidence="2 3">
    <name type="scientific">Hyperthermus butylicus (strain DSM 5456 / JCM 9403 / PLM1-5)</name>
    <dbReference type="NCBI Taxonomy" id="415426"/>
    <lineage>
        <taxon>Archaea</taxon>
        <taxon>Thermoproteota</taxon>
        <taxon>Thermoprotei</taxon>
        <taxon>Desulfurococcales</taxon>
        <taxon>Pyrodictiaceae</taxon>
        <taxon>Hyperthermus</taxon>
    </lineage>
</organism>
<sequence length="226" mass="24259">MKGTPIQPFHAAFKASIAAAGVAGVLFYVSLASLLLGRTDYALLAWLASGAFAGAAVYPATLYSYRLARLILSKVPPLETPPPRPYTSPAVSLTLPILAPPVASLLLLANIRWLLELGDAVLAAYEPESARRFRRGVEELAASRGLGLSVGDYTVGVSVIGLPATIVRHLRGLLVLTCKLFELLPPEAGLRDKLCTHDLVEVVVWAEPHNPPIDSKLFSEKWSVKD</sequence>
<evidence type="ECO:0000256" key="1">
    <source>
        <dbReference type="SAM" id="Phobius"/>
    </source>
</evidence>
<gene>
    <name evidence="2" type="ordered locus">Hbut_1071</name>
</gene>
<name>A2BLQ3_HYPBU</name>
<accession>A2BLQ3</accession>